<accession>A0A380G0E6</accession>
<feature type="domain" description="Replication initiator A N-terminal" evidence="1">
    <location>
        <begin position="15"/>
        <end position="89"/>
    </location>
</feature>
<dbReference type="OrthoDB" id="1695311at2"/>
<dbReference type="Pfam" id="PF06970">
    <property type="entry name" value="RepA_N"/>
    <property type="match status" value="1"/>
</dbReference>
<dbReference type="InterPro" id="IPR010724">
    <property type="entry name" value="RepA_N"/>
</dbReference>
<keyword evidence="3" id="KW-1185">Reference proteome</keyword>
<name>A0A380G0E6_STAIN</name>
<evidence type="ECO:0000313" key="2">
    <source>
        <dbReference type="EMBL" id="SUM43703.1"/>
    </source>
</evidence>
<sequence>MSEQRFNIQQQYRQKFYQLPKVFFTNDKYIKLSNDAKIAYALLKDRLDLSIKNNWFDENGDIFFIYTNEKLKTILNCQNAKLVKIKKELTEVNLRL</sequence>
<dbReference type="Proteomes" id="UP000255549">
    <property type="component" value="Unassembled WGS sequence"/>
</dbReference>
<dbReference type="EMBL" id="UHDP01000001">
    <property type="protein sequence ID" value="SUM43703.1"/>
    <property type="molecule type" value="Genomic_DNA"/>
</dbReference>
<evidence type="ECO:0000313" key="3">
    <source>
        <dbReference type="Proteomes" id="UP000255549"/>
    </source>
</evidence>
<proteinExistence type="predicted"/>
<gene>
    <name evidence="2" type="ORF">NCTC11048_00099</name>
</gene>
<reference evidence="2 3" key="1">
    <citation type="submission" date="2018-06" db="EMBL/GenBank/DDBJ databases">
        <authorList>
            <consortium name="Pathogen Informatics"/>
            <person name="Doyle S."/>
        </authorList>
    </citation>
    <scope>NUCLEOTIDE SEQUENCE [LARGE SCALE GENOMIC DNA]</scope>
    <source>
        <strain evidence="3">NCTC 11048</strain>
    </source>
</reference>
<organism evidence="2 3">
    <name type="scientific">Staphylococcus intermedius NCTC 11048</name>
    <dbReference type="NCBI Taxonomy" id="1141106"/>
    <lineage>
        <taxon>Bacteria</taxon>
        <taxon>Bacillati</taxon>
        <taxon>Bacillota</taxon>
        <taxon>Bacilli</taxon>
        <taxon>Bacillales</taxon>
        <taxon>Staphylococcaceae</taxon>
        <taxon>Staphylococcus</taxon>
        <taxon>Staphylococcus intermedius group</taxon>
    </lineage>
</organism>
<evidence type="ECO:0000259" key="1">
    <source>
        <dbReference type="Pfam" id="PF06970"/>
    </source>
</evidence>
<dbReference type="AlphaFoldDB" id="A0A380G0E6"/>
<protein>
    <submittedName>
        <fullName evidence="2">Replication initiator protein</fullName>
    </submittedName>
</protein>